<evidence type="ECO:0000259" key="5">
    <source>
        <dbReference type="SMART" id="SM00849"/>
    </source>
</evidence>
<dbReference type="GO" id="GO:0016787">
    <property type="term" value="F:hydrolase activity"/>
    <property type="evidence" value="ECO:0007669"/>
    <property type="project" value="UniProtKB-KW"/>
</dbReference>
<keyword evidence="3" id="KW-0378">Hydrolase</keyword>
<dbReference type="Gene3D" id="3.60.15.10">
    <property type="entry name" value="Ribonuclease Z/Hydroxyacylglutathione hydrolase-like"/>
    <property type="match status" value="1"/>
</dbReference>
<accession>A0A6C2YJL4</accession>
<evidence type="ECO:0000313" key="6">
    <source>
        <dbReference type="EMBL" id="VIP01152.1"/>
    </source>
</evidence>
<dbReference type="PANTHER" id="PTHR42978">
    <property type="entry name" value="QUORUM-QUENCHING LACTONASE YTNP-RELATED-RELATED"/>
    <property type="match status" value="1"/>
</dbReference>
<dbReference type="AlphaFoldDB" id="A0A6C2YJL4"/>
<dbReference type="InParanoid" id="A0A6C2YJL4"/>
<dbReference type="SUPFAM" id="SSF56281">
    <property type="entry name" value="Metallo-hydrolase/oxidoreductase"/>
    <property type="match status" value="1"/>
</dbReference>
<dbReference type="EMBL" id="LR586016">
    <property type="protein sequence ID" value="VIP01152.1"/>
    <property type="molecule type" value="Genomic_DNA"/>
</dbReference>
<evidence type="ECO:0000256" key="1">
    <source>
        <dbReference type="ARBA" id="ARBA00007749"/>
    </source>
</evidence>
<gene>
    <name evidence="6" type="ORF">GMBLW1_28080</name>
</gene>
<sequence>MTILHLNCGYLHAPPFPPAACHGLVVVRGDRLVLVDSGLGLLDRANPMERVGEAAIQAAGFQFHESLTAIRQIEAMGFAADQVRDIVLTHGDPDHVGGLADFPHAAVHLSHREHAAILAGDARYSAAQFAHHPHWQTVAFAEDAWFGLPAVRLPFDDADIRLVSLPGHTVGHCGVAIADGDRWLLHVGDAYYLRVELSTDDHPVSQLATFRAADNHQRLASLAQLRRLANAHADAIEMTGYHDFSEFPTPPRLP</sequence>
<evidence type="ECO:0000313" key="7">
    <source>
        <dbReference type="Proteomes" id="UP000464378"/>
    </source>
</evidence>
<name>A0A6C2YJL4_9BACT</name>
<dbReference type="Proteomes" id="UP000464378">
    <property type="component" value="Chromosome"/>
</dbReference>
<organism evidence="6">
    <name type="scientific">Tuwongella immobilis</name>
    <dbReference type="NCBI Taxonomy" id="692036"/>
    <lineage>
        <taxon>Bacteria</taxon>
        <taxon>Pseudomonadati</taxon>
        <taxon>Planctomycetota</taxon>
        <taxon>Planctomycetia</taxon>
        <taxon>Gemmatales</taxon>
        <taxon>Gemmataceae</taxon>
        <taxon>Tuwongella</taxon>
    </lineage>
</organism>
<keyword evidence="2" id="KW-0479">Metal-binding</keyword>
<evidence type="ECO:0000256" key="4">
    <source>
        <dbReference type="ARBA" id="ARBA00022833"/>
    </source>
</evidence>
<dbReference type="SMART" id="SM00849">
    <property type="entry name" value="Lactamase_B"/>
    <property type="match status" value="1"/>
</dbReference>
<protein>
    <recommendedName>
        <fullName evidence="5">Metallo-beta-lactamase domain-containing protein</fullName>
    </recommendedName>
</protein>
<keyword evidence="7" id="KW-1185">Reference proteome</keyword>
<evidence type="ECO:0000256" key="3">
    <source>
        <dbReference type="ARBA" id="ARBA00022801"/>
    </source>
</evidence>
<dbReference type="EMBL" id="LR593887">
    <property type="protein sequence ID" value="VTR97730.1"/>
    <property type="molecule type" value="Genomic_DNA"/>
</dbReference>
<dbReference type="GO" id="GO:0046872">
    <property type="term" value="F:metal ion binding"/>
    <property type="evidence" value="ECO:0007669"/>
    <property type="project" value="UniProtKB-KW"/>
</dbReference>
<dbReference type="CDD" id="cd07742">
    <property type="entry name" value="metallo-hydrolase-like_MBL-fold"/>
    <property type="match status" value="1"/>
</dbReference>
<reference evidence="6" key="1">
    <citation type="submission" date="2019-04" db="EMBL/GenBank/DDBJ databases">
        <authorList>
            <consortium name="Science for Life Laboratories"/>
        </authorList>
    </citation>
    <scope>NUCLEOTIDE SEQUENCE</scope>
    <source>
        <strain evidence="6">MBLW1</strain>
    </source>
</reference>
<dbReference type="InterPro" id="IPR036866">
    <property type="entry name" value="RibonucZ/Hydroxyglut_hydro"/>
</dbReference>
<keyword evidence="4" id="KW-0862">Zinc</keyword>
<dbReference type="InterPro" id="IPR051013">
    <property type="entry name" value="MBL_superfamily_lactonases"/>
</dbReference>
<dbReference type="RefSeq" id="WP_162656390.1">
    <property type="nucleotide sequence ID" value="NZ_LR593887.1"/>
</dbReference>
<comment type="similarity">
    <text evidence="1">Belongs to the metallo-beta-lactamase superfamily.</text>
</comment>
<evidence type="ECO:0000256" key="2">
    <source>
        <dbReference type="ARBA" id="ARBA00022723"/>
    </source>
</evidence>
<proteinExistence type="inferred from homology"/>
<dbReference type="PANTHER" id="PTHR42978:SF3">
    <property type="entry name" value="BLR3078 PROTEIN"/>
    <property type="match status" value="1"/>
</dbReference>
<dbReference type="KEGG" id="tim:GMBLW1_28080"/>
<dbReference type="InterPro" id="IPR001279">
    <property type="entry name" value="Metallo-B-lactamas"/>
</dbReference>
<feature type="domain" description="Metallo-beta-lactamase" evidence="5">
    <location>
        <begin position="20"/>
        <end position="232"/>
    </location>
</feature>
<dbReference type="Pfam" id="PF00753">
    <property type="entry name" value="Lactamase_B"/>
    <property type="match status" value="1"/>
</dbReference>